<dbReference type="AlphaFoldDB" id="A0A1I8FUC9"/>
<proteinExistence type="inferred from homology"/>
<reference evidence="9" key="1">
    <citation type="submission" date="2016-11" db="UniProtKB">
        <authorList>
            <consortium name="WormBaseParasite"/>
        </authorList>
    </citation>
    <scope>IDENTIFICATION</scope>
</reference>
<dbReference type="GO" id="GO:0005634">
    <property type="term" value="C:nucleus"/>
    <property type="evidence" value="ECO:0007669"/>
    <property type="project" value="UniProtKB-SubCell"/>
</dbReference>
<dbReference type="InterPro" id="IPR017423">
    <property type="entry name" value="TRM6"/>
</dbReference>
<evidence type="ECO:0000256" key="2">
    <source>
        <dbReference type="ARBA" id="ARBA00008320"/>
    </source>
</evidence>
<evidence type="ECO:0000256" key="6">
    <source>
        <dbReference type="ARBA" id="ARBA00032319"/>
    </source>
</evidence>
<keyword evidence="8" id="KW-1185">Reference proteome</keyword>
<evidence type="ECO:0000256" key="1">
    <source>
        <dbReference type="ARBA" id="ARBA00004123"/>
    </source>
</evidence>
<organism evidence="8 9">
    <name type="scientific">Macrostomum lignano</name>
    <dbReference type="NCBI Taxonomy" id="282301"/>
    <lineage>
        <taxon>Eukaryota</taxon>
        <taxon>Metazoa</taxon>
        <taxon>Spiralia</taxon>
        <taxon>Lophotrochozoa</taxon>
        <taxon>Platyhelminthes</taxon>
        <taxon>Rhabditophora</taxon>
        <taxon>Macrostomorpha</taxon>
        <taxon>Macrostomida</taxon>
        <taxon>Macrostomidae</taxon>
        <taxon>Macrostomum</taxon>
    </lineage>
</organism>
<evidence type="ECO:0000313" key="8">
    <source>
        <dbReference type="Proteomes" id="UP000095280"/>
    </source>
</evidence>
<feature type="compositionally biased region" description="Polar residues" evidence="7">
    <location>
        <begin position="119"/>
        <end position="130"/>
    </location>
</feature>
<dbReference type="PANTHER" id="PTHR12945">
    <property type="entry name" value="TRANSLATION INITIATION FACTOR EIF3-RELATED"/>
    <property type="match status" value="1"/>
</dbReference>
<protein>
    <recommendedName>
        <fullName evidence="3">tRNA (adenine(58)-N(1))-methyltransferase non-catalytic subunit TRM6</fullName>
    </recommendedName>
    <alternativeName>
        <fullName evidence="6">tRNA(m1A58)-methyltransferase subunit TRM6</fullName>
    </alternativeName>
</protein>
<feature type="region of interest" description="Disordered" evidence="7">
    <location>
        <begin position="426"/>
        <end position="457"/>
    </location>
</feature>
<evidence type="ECO:0000256" key="4">
    <source>
        <dbReference type="ARBA" id="ARBA00022694"/>
    </source>
</evidence>
<comment type="similarity">
    <text evidence="2">Belongs to the TRM6/GCD10 family.</text>
</comment>
<dbReference type="PANTHER" id="PTHR12945:SF0">
    <property type="entry name" value="TRNA (ADENINE(58)-N(1))-METHYLTRANSFERASE NON-CATALYTIC SUBUNIT TRM6"/>
    <property type="match status" value="1"/>
</dbReference>
<evidence type="ECO:0000256" key="7">
    <source>
        <dbReference type="SAM" id="MobiDB-lite"/>
    </source>
</evidence>
<dbReference type="WBParaSite" id="maker-uti_cns_0000001-snap-gene-0.32-mRNA-1">
    <property type="protein sequence ID" value="maker-uti_cns_0000001-snap-gene-0.32-mRNA-1"/>
    <property type="gene ID" value="maker-uti_cns_0000001-snap-gene-0.32"/>
</dbReference>
<sequence>MAAQSENALSLQNTNSALTMQEGCTVLLRKLIKGRRFYYRMEVLQSNASVLLKGMRMSLSDLSGHSFGTLFKLSEDSLRLMPVDDAAEFDQFEDRLVSELSSQNPQLGDPVTDRDNRNIVDSTGNQTLSSGELADLRDSGQSGRSVIERLIDRSANFGQKTSFSQEKYVRKKKEKYLDYVAALPPTVRHLCEMRGRGWNLRFDMLSQLLAYANVHCASRALLVDDSYNLLLTQAVCERLSASSGGRACLFVNCPMAASGPVSRLRGRCAQPCCCADGEAQLDCLPLQLVRPALRLRRLYASKAADSPAEPSEKKAKLEEPPDLSQADDSSALASGEWDCLLVASRHSPVSLLPLLDLLSPGQPFAFHSPYQDALVTLAQELTARGLANAGPLLLFDSFCRPWQLLPGRCRPAMRMRATGSGFALVGRRSGDGEADEDCEIDGGESGDGGGESDEGDA</sequence>
<evidence type="ECO:0000313" key="9">
    <source>
        <dbReference type="WBParaSite" id="maker-uti_cns_0000001-snap-gene-0.32-mRNA-1"/>
    </source>
</evidence>
<keyword evidence="4" id="KW-0819">tRNA processing</keyword>
<name>A0A1I8FUC9_9PLAT</name>
<accession>A0A1I8FUC9</accession>
<dbReference type="GO" id="GO:0030488">
    <property type="term" value="P:tRNA methylation"/>
    <property type="evidence" value="ECO:0007669"/>
    <property type="project" value="InterPro"/>
</dbReference>
<dbReference type="GO" id="GO:0031515">
    <property type="term" value="C:tRNA (m1A) methyltransferase complex"/>
    <property type="evidence" value="ECO:0007669"/>
    <property type="project" value="InterPro"/>
</dbReference>
<feature type="region of interest" description="Disordered" evidence="7">
    <location>
        <begin position="304"/>
        <end position="330"/>
    </location>
</feature>
<comment type="subcellular location">
    <subcellularLocation>
        <location evidence="1">Nucleus</location>
    </subcellularLocation>
</comment>
<feature type="compositionally biased region" description="Acidic residues" evidence="7">
    <location>
        <begin position="432"/>
        <end position="457"/>
    </location>
</feature>
<feature type="compositionally biased region" description="Basic and acidic residues" evidence="7">
    <location>
        <begin position="310"/>
        <end position="319"/>
    </location>
</feature>
<dbReference type="Pfam" id="PF04189">
    <property type="entry name" value="Gcd10p"/>
    <property type="match status" value="1"/>
</dbReference>
<evidence type="ECO:0000256" key="5">
    <source>
        <dbReference type="ARBA" id="ARBA00023242"/>
    </source>
</evidence>
<evidence type="ECO:0000256" key="3">
    <source>
        <dbReference type="ARBA" id="ARBA00021704"/>
    </source>
</evidence>
<feature type="region of interest" description="Disordered" evidence="7">
    <location>
        <begin position="100"/>
        <end position="140"/>
    </location>
</feature>
<keyword evidence="5" id="KW-0539">Nucleus</keyword>
<dbReference type="Proteomes" id="UP000095280">
    <property type="component" value="Unplaced"/>
</dbReference>